<dbReference type="InterPro" id="IPR002160">
    <property type="entry name" value="Prot_inh_Kunz-lg"/>
</dbReference>
<feature type="domain" description="Agenet" evidence="3">
    <location>
        <begin position="924"/>
        <end position="992"/>
    </location>
</feature>
<dbReference type="SMART" id="SM00452">
    <property type="entry name" value="STI"/>
    <property type="match status" value="1"/>
</dbReference>
<evidence type="ECO:0000259" key="3">
    <source>
        <dbReference type="SMART" id="SM00743"/>
    </source>
</evidence>
<evidence type="ECO:0000313" key="4">
    <source>
        <dbReference type="EMBL" id="KAG5602511.1"/>
    </source>
</evidence>
<dbReference type="AlphaFoldDB" id="A0A9J5YRV8"/>
<dbReference type="InterPro" id="IPR008395">
    <property type="entry name" value="Agenet-like_dom"/>
</dbReference>
<dbReference type="Pfam" id="PF05641">
    <property type="entry name" value="Agenet"/>
    <property type="match status" value="5"/>
</dbReference>
<feature type="domain" description="Agenet" evidence="3">
    <location>
        <begin position="535"/>
        <end position="590"/>
    </location>
</feature>
<evidence type="ECO:0000313" key="5">
    <source>
        <dbReference type="Proteomes" id="UP000824120"/>
    </source>
</evidence>
<dbReference type="SMART" id="SM00743">
    <property type="entry name" value="Agenet"/>
    <property type="match status" value="11"/>
</dbReference>
<keyword evidence="5" id="KW-1185">Reference proteome</keyword>
<comment type="caution">
    <text evidence="4">The sequence shown here is derived from an EMBL/GenBank/DDBJ whole genome shotgun (WGS) entry which is preliminary data.</text>
</comment>
<feature type="domain" description="Agenet" evidence="3">
    <location>
        <begin position="108"/>
        <end position="163"/>
    </location>
</feature>
<dbReference type="SUPFAM" id="SSF50386">
    <property type="entry name" value="STI-like"/>
    <property type="match status" value="2"/>
</dbReference>
<evidence type="ECO:0000256" key="2">
    <source>
        <dbReference type="ARBA" id="ARBA00022690"/>
    </source>
</evidence>
<dbReference type="GO" id="GO:0004866">
    <property type="term" value="F:endopeptidase inhibitor activity"/>
    <property type="evidence" value="ECO:0007669"/>
    <property type="project" value="InterPro"/>
</dbReference>
<dbReference type="Gene3D" id="2.30.30.140">
    <property type="match status" value="1"/>
</dbReference>
<dbReference type="CDD" id="cd20405">
    <property type="entry name" value="Tudor_Agenet_AtDUF_rpt1_3"/>
    <property type="match status" value="5"/>
</dbReference>
<dbReference type="CDD" id="cd20406">
    <property type="entry name" value="Tudor_Agenet_AtDUF_rpt2_4"/>
    <property type="match status" value="1"/>
</dbReference>
<feature type="domain" description="Agenet" evidence="3">
    <location>
        <begin position="998"/>
        <end position="1053"/>
    </location>
</feature>
<feature type="domain" description="Agenet" evidence="3">
    <location>
        <begin position="384"/>
        <end position="439"/>
    </location>
</feature>
<reference evidence="4 5" key="1">
    <citation type="submission" date="2020-09" db="EMBL/GenBank/DDBJ databases">
        <title>De no assembly of potato wild relative species, Solanum commersonii.</title>
        <authorList>
            <person name="Cho K."/>
        </authorList>
    </citation>
    <scope>NUCLEOTIDE SEQUENCE [LARGE SCALE GENOMIC DNA]</scope>
    <source>
        <strain evidence="4">LZ3.2</strain>
        <tissue evidence="4">Leaf</tissue>
    </source>
</reference>
<dbReference type="OrthoDB" id="687110at2759"/>
<dbReference type="PANTHER" id="PTHR31917">
    <property type="entry name" value="AGENET DOMAIN-CONTAINING PROTEIN-RELATED"/>
    <property type="match status" value="1"/>
</dbReference>
<dbReference type="InterPro" id="IPR011065">
    <property type="entry name" value="Kunitz_inhibitor_STI-like_sf"/>
</dbReference>
<protein>
    <recommendedName>
        <fullName evidence="3">Agenet domain-containing protein</fullName>
    </recommendedName>
</protein>
<feature type="domain" description="Agenet" evidence="3">
    <location>
        <begin position="1163"/>
        <end position="1218"/>
    </location>
</feature>
<dbReference type="EMBL" id="JACXVP010000006">
    <property type="protein sequence ID" value="KAG5602511.1"/>
    <property type="molecule type" value="Genomic_DNA"/>
</dbReference>
<feature type="domain" description="Agenet" evidence="3">
    <location>
        <begin position="185"/>
        <end position="253"/>
    </location>
</feature>
<feature type="domain" description="Agenet" evidence="3">
    <location>
        <begin position="310"/>
        <end position="378"/>
    </location>
</feature>
<proteinExistence type="inferred from homology"/>
<feature type="domain" description="Agenet" evidence="3">
    <location>
        <begin position="34"/>
        <end position="102"/>
    </location>
</feature>
<evidence type="ECO:0000256" key="1">
    <source>
        <dbReference type="ARBA" id="ARBA00005440"/>
    </source>
</evidence>
<dbReference type="PRINTS" id="PR00291">
    <property type="entry name" value="KUNITZINHBTR"/>
</dbReference>
<dbReference type="Gene3D" id="2.80.10.50">
    <property type="match status" value="2"/>
</dbReference>
<feature type="domain" description="Agenet" evidence="3">
    <location>
        <begin position="461"/>
        <end position="529"/>
    </location>
</feature>
<accession>A0A9J5YRV8</accession>
<feature type="domain" description="Agenet" evidence="3">
    <location>
        <begin position="649"/>
        <end position="704"/>
    </location>
</feature>
<dbReference type="Pfam" id="PF00197">
    <property type="entry name" value="Kunitz_legume"/>
    <property type="match status" value="2"/>
</dbReference>
<dbReference type="CDD" id="cd23375">
    <property type="entry name" value="beta-trefoil_STI_VvMLP-like"/>
    <property type="match status" value="1"/>
</dbReference>
<sequence length="1234" mass="141459">MAPIKVTEINPEECSTMLSEFIKSIAFKRQQITKVFQKGDEVEVASQVYGFIGSYYDATIVYPIGAYHYKIKYKNLLTDDESEPLEEMVTAAAIRPVPPHQDETMSENGFRLYDMVDVFANDGWWFGFISGKIGEEYYVYFPTTADNIVYPHHVLRFHQEWVNGKMAMLSESIKSIAFKKQQITKEFEKGDEVEVASQELGFIGSYYAATIICSTGDDYYRIKYKTLLTDDESVPLEDVFFAAEIRQKMDSVYTIWLIAKVGDEYYVYFPTTGDNIAYPPHVLRFHQEWSNGKWIFLPRQGKIFNLGTPHNALRGDEVEVASQVYGFIGSYYNATILSPVGTYHYRIKYKTLLTDDESAPLEEMVSAAVIRPVPPHQDETMSENGFRLYDMVDVFANDGWWFGFISGKIGEEYYVYFPTTADNIAYPRHVLRFHQEWVNGKMAMLSESIKSIAFKKQQITKELEKGDEVEVASQELGFIGSYYAATIICSTGDDYYRIKYKTLLTDDESEPLEDVFSAAEIRPVPPNQDETMSENGFHLYDMVDVFDNDGWWFGFISAKVGDEYYVYFPTTGDNIAYPPHVLRFHQEWSYGKWIFLPRQGKIFNLNLQCARRLCGIIPTEPKERCNTQMFTSAAIRPVPPHQDETMSENGFRLYDMVDVFANDGWWFGFISGKIGEEYYVYFPTTADNIAYTRHVLRFHQEWSNGKWIKMNKVLLLPLLCVFAVFTSSNSAPEPDPIRDINGKILRTHTTYFVVPVNHKNGGISLETTGNVKCQLGVVQEIYDVHGGSVALFPLNPKEGVIRVSTDLNIAIFSTHGCGDQSTVWQLETYDSKTGKYFIKDGGVEGNPGPKTIRNWFKIEKYGHGYKFVYCPSVCSKCKVICKDVGVYMKNGQRRLALKINPEECSTMLSEFIKSIAFKRQQITKVFQKGDEVEVASQVYGFIGSYYDATIVYPIGAYHYKIKYKNLLTDDESEPLEEMVTAAAIRPVPPHQDETMSENGFRLYDMVDVFANDGWWFGFISGKIGEEYYVYFPTTADNIVYPHHVLRFHQEWKINKVLILVLLYVVAIFTSSNSAPESDPILDINGKILRTQTMYLVVPVNHKYGGISLETTGNEKCQLCVVEEIYNVHGGSVALFPLNPKKEMFTSATIRPVPPHQDETMSENGFCLYDMVDVFANDGWWFGFISGKIGEEYYVYFPTTADNIAYTRHVLRFHQEWSNGKWIVLPRQGKIFDLH</sequence>
<name>A0A9J5YRV8_SOLCO</name>
<comment type="similarity">
    <text evidence="1">Belongs to the protease inhibitor I3 (leguminous Kunitz-type inhibitor) family.</text>
</comment>
<dbReference type="Proteomes" id="UP000824120">
    <property type="component" value="Chromosome 6"/>
</dbReference>
<organism evidence="4 5">
    <name type="scientific">Solanum commersonii</name>
    <name type="common">Commerson's wild potato</name>
    <name type="synonym">Commerson's nightshade</name>
    <dbReference type="NCBI Taxonomy" id="4109"/>
    <lineage>
        <taxon>Eukaryota</taxon>
        <taxon>Viridiplantae</taxon>
        <taxon>Streptophyta</taxon>
        <taxon>Embryophyta</taxon>
        <taxon>Tracheophyta</taxon>
        <taxon>Spermatophyta</taxon>
        <taxon>Magnoliopsida</taxon>
        <taxon>eudicotyledons</taxon>
        <taxon>Gunneridae</taxon>
        <taxon>Pentapetalae</taxon>
        <taxon>asterids</taxon>
        <taxon>lamiids</taxon>
        <taxon>Solanales</taxon>
        <taxon>Solanaceae</taxon>
        <taxon>Solanoideae</taxon>
        <taxon>Solaneae</taxon>
        <taxon>Solanum</taxon>
    </lineage>
</organism>
<dbReference type="PANTHER" id="PTHR31917:SF159">
    <property type="entry name" value="AGENET DOMAIN-CONTAINING PROTEIN"/>
    <property type="match status" value="1"/>
</dbReference>
<dbReference type="InterPro" id="IPR014002">
    <property type="entry name" value="Agenet_dom_plant"/>
</dbReference>
<dbReference type="PROSITE" id="PS00283">
    <property type="entry name" value="SOYBEAN_KUNITZ"/>
    <property type="match status" value="1"/>
</dbReference>
<gene>
    <name evidence="4" type="ORF">H5410_033881</name>
</gene>
<keyword evidence="2" id="KW-0646">Protease inhibitor</keyword>